<keyword evidence="6" id="KW-1185">Reference proteome</keyword>
<evidence type="ECO:0000259" key="4">
    <source>
        <dbReference type="Pfam" id="PF00148"/>
    </source>
</evidence>
<comment type="caution">
    <text evidence="5">The sequence shown here is derived from an EMBL/GenBank/DDBJ whole genome shotgun (WGS) entry which is preliminary data.</text>
</comment>
<evidence type="ECO:0000256" key="2">
    <source>
        <dbReference type="ARBA" id="ARBA00023231"/>
    </source>
</evidence>
<dbReference type="PANTHER" id="PTHR33712">
    <property type="entry name" value="LIGHT-INDEPENDENT PROTOCHLOROPHYLLIDE REDUCTASE SUBUNIT B"/>
    <property type="match status" value="1"/>
</dbReference>
<dbReference type="InterPro" id="IPR000510">
    <property type="entry name" value="Nase/OxRdtase_comp1"/>
</dbReference>
<dbReference type="SUPFAM" id="SSF53807">
    <property type="entry name" value="Helical backbone' metal receptor"/>
    <property type="match status" value="1"/>
</dbReference>
<keyword evidence="2 3" id="KW-0535">Nitrogen fixation</keyword>
<evidence type="ECO:0000313" key="6">
    <source>
        <dbReference type="Proteomes" id="UP000587760"/>
    </source>
</evidence>
<dbReference type="EMBL" id="JACHGJ010000002">
    <property type="protein sequence ID" value="MBB6480148.1"/>
    <property type="molecule type" value="Genomic_DNA"/>
</dbReference>
<dbReference type="Proteomes" id="UP000587760">
    <property type="component" value="Unassembled WGS sequence"/>
</dbReference>
<dbReference type="InterPro" id="IPR000318">
    <property type="entry name" value="Nase_comp1_CS"/>
</dbReference>
<name>A0A841RBU7_9SPIO</name>
<sequence>MNKKTPDYVSTSNPCKVCSPLGVSLAVKGLENAMSIMHGSQGCATYIRRYMISHFKEPLDIASSSFDERSAVFGGKRNLRAAIENVSIKYDPELIVVAPTCLSETIGDDLRAYCRDFDSTTSAEVVSVSMPTYTSAHLVGFYAAVRSVIAEKEKGEERRQTVNIFPSMVSPADLRYLKEIAASFFEKSMVMPDYSETLDGEIWGEYVPIAPGGTPQKDIAAAHKADFSISFSPYVKEDISAACWLEEEYGVEHFDLFPPIGIRGTDEFIDVLSQKSGKDIPRNLVRERARLIDALADSHKYAFGKRAVIYGDGDFVAGIASFLDEIGIIPVICACGTPFPRFEEYVKNCLEETEPDFIGADVDFRELEELMEGKDFDIMIGSSKGYPISRKRDIPLVRCGFPIHDRIGGPRFLHVGYGGALNLLDTIVNSLLTKKQDDSTIGYSYL</sequence>
<dbReference type="Gene3D" id="3.40.50.1980">
    <property type="entry name" value="Nitrogenase molybdenum iron protein domain"/>
    <property type="match status" value="3"/>
</dbReference>
<evidence type="ECO:0000256" key="1">
    <source>
        <dbReference type="ARBA" id="ARBA00011002"/>
    </source>
</evidence>
<dbReference type="PANTHER" id="PTHR33712:SF7">
    <property type="entry name" value="LIGHT-INDEPENDENT PROTOCHLOROPHYLLIDE REDUCTASE SUBUNIT B"/>
    <property type="match status" value="1"/>
</dbReference>
<dbReference type="InterPro" id="IPR050152">
    <property type="entry name" value="ChlB/BchB/BchZ"/>
</dbReference>
<evidence type="ECO:0000256" key="3">
    <source>
        <dbReference type="RuleBase" id="RU004021"/>
    </source>
</evidence>
<dbReference type="PROSITE" id="PS00699">
    <property type="entry name" value="NITROGENASE_1_1"/>
    <property type="match status" value="1"/>
</dbReference>
<dbReference type="AlphaFoldDB" id="A0A841RBU7"/>
<dbReference type="Pfam" id="PF00148">
    <property type="entry name" value="Oxidored_nitro"/>
    <property type="match status" value="1"/>
</dbReference>
<proteinExistence type="inferred from homology"/>
<dbReference type="Gene3D" id="1.20.89.10">
    <property type="entry name" value="Nitrogenase Molybdenum-iron Protein, subunit B, domain 4"/>
    <property type="match status" value="1"/>
</dbReference>
<dbReference type="GO" id="GO:0016163">
    <property type="term" value="F:nitrogenase activity"/>
    <property type="evidence" value="ECO:0007669"/>
    <property type="project" value="InterPro"/>
</dbReference>
<reference evidence="5 6" key="1">
    <citation type="submission" date="2020-08" db="EMBL/GenBank/DDBJ databases">
        <title>Genomic Encyclopedia of Type Strains, Phase IV (KMG-IV): sequencing the most valuable type-strain genomes for metagenomic binning, comparative biology and taxonomic classification.</title>
        <authorList>
            <person name="Goeker M."/>
        </authorList>
    </citation>
    <scope>NUCLEOTIDE SEQUENCE [LARGE SCALE GENOMIC DNA]</scope>
    <source>
        <strain evidence="5 6">DSM 2461</strain>
    </source>
</reference>
<feature type="domain" description="Nitrogenase/oxidoreductase component 1" evidence="4">
    <location>
        <begin position="18"/>
        <end position="431"/>
    </location>
</feature>
<dbReference type="RefSeq" id="WP_184746010.1">
    <property type="nucleotide sequence ID" value="NZ_JACHGJ010000002.1"/>
</dbReference>
<gene>
    <name evidence="5" type="ORF">HNR50_001806</name>
</gene>
<comment type="similarity">
    <text evidence="1 3">Belongs to the NifD/NifK/NifE/NifN family.</text>
</comment>
<organism evidence="5 6">
    <name type="scientific">Spirochaeta isovalerica</name>
    <dbReference type="NCBI Taxonomy" id="150"/>
    <lineage>
        <taxon>Bacteria</taxon>
        <taxon>Pseudomonadati</taxon>
        <taxon>Spirochaetota</taxon>
        <taxon>Spirochaetia</taxon>
        <taxon>Spirochaetales</taxon>
        <taxon>Spirochaetaceae</taxon>
        <taxon>Spirochaeta</taxon>
    </lineage>
</organism>
<accession>A0A841RBU7</accession>
<evidence type="ECO:0000313" key="5">
    <source>
        <dbReference type="EMBL" id="MBB6480148.1"/>
    </source>
</evidence>
<protein>
    <submittedName>
        <fullName evidence="5">Nitrogenase molybdenum-iron protein NifN</fullName>
    </submittedName>
</protein>